<evidence type="ECO:0008006" key="5">
    <source>
        <dbReference type="Google" id="ProtNLM"/>
    </source>
</evidence>
<keyword evidence="2" id="KW-0732">Signal</keyword>
<name>A0ABT6STL2_9ACTN</name>
<evidence type="ECO:0000256" key="2">
    <source>
        <dbReference type="SAM" id="SignalP"/>
    </source>
</evidence>
<dbReference type="EMBL" id="JASCIS010000008">
    <property type="protein sequence ID" value="MDI3418949.1"/>
    <property type="molecule type" value="Genomic_DNA"/>
</dbReference>
<proteinExistence type="predicted"/>
<evidence type="ECO:0000256" key="1">
    <source>
        <dbReference type="SAM" id="MobiDB-lite"/>
    </source>
</evidence>
<sequence length="143" mass="14520">MRRCRGLFGALTVALCALLALAVTTDSAMAHPGAPTSAATIPYAAAAAAPASFGAPAAAGQGHSASNVEQDRHPGPFDDCRHRRAIRASVAAPVAQPEPCDCCASPERPAHTVRVPRPVSGHAAVAAAPDPGERPALLQVFRC</sequence>
<reference evidence="3 4" key="1">
    <citation type="submission" date="2023-05" db="EMBL/GenBank/DDBJ databases">
        <title>Draft genome sequence of Streptomyces sp. B-S-A12 isolated from a cave soil in Thailand.</title>
        <authorList>
            <person name="Chamroensaksri N."/>
            <person name="Muangham S."/>
        </authorList>
    </citation>
    <scope>NUCLEOTIDE SEQUENCE [LARGE SCALE GENOMIC DNA]</scope>
    <source>
        <strain evidence="3 4">B-S-A12</strain>
    </source>
</reference>
<gene>
    <name evidence="3" type="ORF">QIT00_10280</name>
</gene>
<feature type="region of interest" description="Disordered" evidence="1">
    <location>
        <begin position="55"/>
        <end position="80"/>
    </location>
</feature>
<feature type="compositionally biased region" description="Basic and acidic residues" evidence="1">
    <location>
        <begin position="69"/>
        <end position="80"/>
    </location>
</feature>
<organism evidence="3 4">
    <name type="scientific">Streptomyces luteolus</name>
    <dbReference type="NCBI Taxonomy" id="3043615"/>
    <lineage>
        <taxon>Bacteria</taxon>
        <taxon>Bacillati</taxon>
        <taxon>Actinomycetota</taxon>
        <taxon>Actinomycetes</taxon>
        <taxon>Kitasatosporales</taxon>
        <taxon>Streptomycetaceae</taxon>
        <taxon>Streptomyces</taxon>
    </lineage>
</organism>
<keyword evidence="4" id="KW-1185">Reference proteome</keyword>
<comment type="caution">
    <text evidence="3">The sequence shown here is derived from an EMBL/GenBank/DDBJ whole genome shotgun (WGS) entry which is preliminary data.</text>
</comment>
<protein>
    <recommendedName>
        <fullName evidence="5">Secreted protein</fullName>
    </recommendedName>
</protein>
<feature type="chain" id="PRO_5047138057" description="Secreted protein" evidence="2">
    <location>
        <begin position="23"/>
        <end position="143"/>
    </location>
</feature>
<dbReference type="Proteomes" id="UP001237105">
    <property type="component" value="Unassembled WGS sequence"/>
</dbReference>
<dbReference type="RefSeq" id="WP_282534855.1">
    <property type="nucleotide sequence ID" value="NZ_JASCIS010000008.1"/>
</dbReference>
<evidence type="ECO:0000313" key="4">
    <source>
        <dbReference type="Proteomes" id="UP001237105"/>
    </source>
</evidence>
<accession>A0ABT6STL2</accession>
<evidence type="ECO:0000313" key="3">
    <source>
        <dbReference type="EMBL" id="MDI3418949.1"/>
    </source>
</evidence>
<feature type="signal peptide" evidence="2">
    <location>
        <begin position="1"/>
        <end position="22"/>
    </location>
</feature>